<gene>
    <name evidence="4" type="ORF">NEZAVI_LOCUS5069</name>
</gene>
<accession>A0A9P0EAI5</accession>
<evidence type="ECO:0000256" key="2">
    <source>
        <dbReference type="ARBA" id="ARBA00022553"/>
    </source>
</evidence>
<dbReference type="InterPro" id="IPR036736">
    <property type="entry name" value="ACP-like_sf"/>
</dbReference>
<dbReference type="Gene3D" id="3.30.300.30">
    <property type="match status" value="1"/>
</dbReference>
<dbReference type="CDD" id="cd05930">
    <property type="entry name" value="A_NRPS"/>
    <property type="match status" value="1"/>
</dbReference>
<organism evidence="4 5">
    <name type="scientific">Nezara viridula</name>
    <name type="common">Southern green stink bug</name>
    <name type="synonym">Cimex viridulus</name>
    <dbReference type="NCBI Taxonomy" id="85310"/>
    <lineage>
        <taxon>Eukaryota</taxon>
        <taxon>Metazoa</taxon>
        <taxon>Ecdysozoa</taxon>
        <taxon>Arthropoda</taxon>
        <taxon>Hexapoda</taxon>
        <taxon>Insecta</taxon>
        <taxon>Pterygota</taxon>
        <taxon>Neoptera</taxon>
        <taxon>Paraneoptera</taxon>
        <taxon>Hemiptera</taxon>
        <taxon>Heteroptera</taxon>
        <taxon>Panheteroptera</taxon>
        <taxon>Pentatomomorpha</taxon>
        <taxon>Pentatomoidea</taxon>
        <taxon>Pentatomidae</taxon>
        <taxon>Pentatominae</taxon>
        <taxon>Nezara</taxon>
    </lineage>
</organism>
<keyword evidence="2" id="KW-0597">Phosphoprotein</keyword>
<protein>
    <recommendedName>
        <fullName evidence="3">Carrier domain-containing protein</fullName>
    </recommendedName>
</protein>
<evidence type="ECO:0000256" key="1">
    <source>
        <dbReference type="ARBA" id="ARBA00022450"/>
    </source>
</evidence>
<dbReference type="OrthoDB" id="416786at2759"/>
<evidence type="ECO:0000313" key="5">
    <source>
        <dbReference type="Proteomes" id="UP001152798"/>
    </source>
</evidence>
<evidence type="ECO:0000313" key="4">
    <source>
        <dbReference type="EMBL" id="CAH1394601.1"/>
    </source>
</evidence>
<name>A0A9P0EAI5_NEZVI</name>
<dbReference type="PROSITE" id="PS50075">
    <property type="entry name" value="CARRIER"/>
    <property type="match status" value="1"/>
</dbReference>
<keyword evidence="5" id="KW-1185">Reference proteome</keyword>
<dbReference type="InterPro" id="IPR009081">
    <property type="entry name" value="PP-bd_ACP"/>
</dbReference>
<feature type="domain" description="Carrier" evidence="3">
    <location>
        <begin position="567"/>
        <end position="643"/>
    </location>
</feature>
<dbReference type="Pfam" id="PF00501">
    <property type="entry name" value="AMP-binding"/>
    <property type="match status" value="1"/>
</dbReference>
<dbReference type="SUPFAM" id="SSF47336">
    <property type="entry name" value="ACP-like"/>
    <property type="match status" value="1"/>
</dbReference>
<sequence>MNSIKNDAFLAGPAKKSRFHGQRPCQVFSNLARNHPDAIALIWQDERLSKRCEMTMDQLEKKSNKMARGILQHCGQWVAPNKDGDLVIVACVPPSWKFVCTILAIWKAGACYLPVEPPAPKERVRHMLQETKPFLVIADWDDEDLFPDVNKISWCSLVHSSKDLSDGPLTYEEPYTTRSDPIDIILYTSGSTGLPKGVRIKSCSILNRLEWQWRTFPYSKEEKTCCFKTSTTFLDSVTEVWAPLLNPDFPLPVLILPRSARSNPQLLVFLLNKYKVDRIMLVPTLLKLILTYLKITNDNASLRQLKLWVCTSETLSCSLAEEFFDWSERNGGSRILCNFYGSTETMGDVTYYVMKSKQDIMFKGKVPIGRPVDNTTVYLLDAQMRLVNSGEIGEVYITGKQVAAGYVNGRDAFRFIENTSTADPENKILFKTGDYATVYNGILIFEGRNDSQVKVRGNRVDLSEIETALNKLQEVEKGVVLCYNPGQIDQELVAFVLLNEGVLTEPADIQKLLSKSLPSYAIPQVTMIDQVPLLVSGKIDRQCLLHHHNQLAGFTHEMKFDFNDLPDENRPAMRCLWSTLASVLPHAIRKLSPEANFFNIGGNSLNSVLTIAKLSEAGYNISISDFIRSGTILEIVNKMTPNTNGNKPNNKIDLNKYKFDQISEKYKADIYRIIPDSFVNKSVIETNMESKVEKRDYIQLLDIVWPTFINNPLSFVVKDINTDEVVSCMLLMDIIDDTTFRLQSNLDYVIEFFEFLEEPIKKTVLPKGKTLYSDMLATDQRLRPQENIELTLAMEWKTEDIARQNDFIGIFTTNTSPLTRQLSERVLDYKQLKSFQLNQFVASDGTRPFMKADDSILITCEFKQLY</sequence>
<reference evidence="4" key="1">
    <citation type="submission" date="2022-01" db="EMBL/GenBank/DDBJ databases">
        <authorList>
            <person name="King R."/>
        </authorList>
    </citation>
    <scope>NUCLEOTIDE SEQUENCE</scope>
</reference>
<dbReference type="EMBL" id="OV725079">
    <property type="protein sequence ID" value="CAH1394601.1"/>
    <property type="molecule type" value="Genomic_DNA"/>
</dbReference>
<dbReference type="SUPFAM" id="SSF56801">
    <property type="entry name" value="Acetyl-CoA synthetase-like"/>
    <property type="match status" value="1"/>
</dbReference>
<dbReference type="InterPro" id="IPR020845">
    <property type="entry name" value="AMP-binding_CS"/>
</dbReference>
<dbReference type="Proteomes" id="UP001152798">
    <property type="component" value="Chromosome 3"/>
</dbReference>
<dbReference type="Gene3D" id="3.40.630.30">
    <property type="match status" value="1"/>
</dbReference>
<dbReference type="Gene3D" id="3.40.50.12780">
    <property type="entry name" value="N-terminal domain of ligase-like"/>
    <property type="match status" value="1"/>
</dbReference>
<proteinExistence type="predicted"/>
<dbReference type="PANTHER" id="PTHR44845:SF6">
    <property type="entry name" value="BETA-ALANINE-ACTIVATING ENZYME"/>
    <property type="match status" value="1"/>
</dbReference>
<dbReference type="InterPro" id="IPR000873">
    <property type="entry name" value="AMP-dep_synth/lig_dom"/>
</dbReference>
<evidence type="ECO:0000259" key="3">
    <source>
        <dbReference type="PROSITE" id="PS50075"/>
    </source>
</evidence>
<dbReference type="InterPro" id="IPR042099">
    <property type="entry name" value="ANL_N_sf"/>
</dbReference>
<dbReference type="Pfam" id="PF00550">
    <property type="entry name" value="PP-binding"/>
    <property type="match status" value="1"/>
</dbReference>
<dbReference type="PANTHER" id="PTHR44845">
    <property type="entry name" value="CARRIER DOMAIN-CONTAINING PROTEIN"/>
    <property type="match status" value="1"/>
</dbReference>
<dbReference type="PROSITE" id="PS00455">
    <property type="entry name" value="AMP_BINDING"/>
    <property type="match status" value="1"/>
</dbReference>
<dbReference type="AlphaFoldDB" id="A0A9P0EAI5"/>
<dbReference type="Gene3D" id="1.10.1200.10">
    <property type="entry name" value="ACP-like"/>
    <property type="match status" value="1"/>
</dbReference>
<keyword evidence="1" id="KW-0596">Phosphopantetheine</keyword>
<dbReference type="InterPro" id="IPR045851">
    <property type="entry name" value="AMP-bd_C_sf"/>
</dbReference>